<evidence type="ECO:0000313" key="2">
    <source>
        <dbReference type="Proteomes" id="UP001500571"/>
    </source>
</evidence>
<keyword evidence="2" id="KW-1185">Reference proteome</keyword>
<comment type="caution">
    <text evidence="1">The sequence shown here is derived from an EMBL/GenBank/DDBJ whole genome shotgun (WGS) entry which is preliminary data.</text>
</comment>
<evidence type="ECO:0000313" key="1">
    <source>
        <dbReference type="EMBL" id="GAA1977503.1"/>
    </source>
</evidence>
<gene>
    <name evidence="1" type="ORF">GCM10009798_43400</name>
</gene>
<name>A0ABP5DBV5_9ACTN</name>
<reference evidence="2" key="1">
    <citation type="journal article" date="2019" name="Int. J. Syst. Evol. Microbiol.">
        <title>The Global Catalogue of Microorganisms (GCM) 10K type strain sequencing project: providing services to taxonomists for standard genome sequencing and annotation.</title>
        <authorList>
            <consortium name="The Broad Institute Genomics Platform"/>
            <consortium name="The Broad Institute Genome Sequencing Center for Infectious Disease"/>
            <person name="Wu L."/>
            <person name="Ma J."/>
        </authorList>
    </citation>
    <scope>NUCLEOTIDE SEQUENCE [LARGE SCALE GENOMIC DNA]</scope>
    <source>
        <strain evidence="2">JCM 15309</strain>
    </source>
</reference>
<evidence type="ECO:0008006" key="3">
    <source>
        <dbReference type="Google" id="ProtNLM"/>
    </source>
</evidence>
<dbReference type="EMBL" id="BAAAPB010000008">
    <property type="protein sequence ID" value="GAA1977503.1"/>
    <property type="molecule type" value="Genomic_DNA"/>
</dbReference>
<accession>A0ABP5DBV5</accession>
<sequence>MGTYVTGLREITRGMERAGVDVEDLKDVMGEVATEAAHVMKPFIPRKSGALADTARPNRAKGRAIVTVGRGRTSLRAAPVIYGWPKRHIRSSRAVERTDDVMETKAPQILEQGWAAIAERHGLA</sequence>
<dbReference type="RefSeq" id="WP_344048599.1">
    <property type="nucleotide sequence ID" value="NZ_BAAAPB010000008.1"/>
</dbReference>
<proteinExistence type="predicted"/>
<protein>
    <recommendedName>
        <fullName evidence="3">HK97 gp10 family phage protein</fullName>
    </recommendedName>
</protein>
<organism evidence="1 2">
    <name type="scientific">Nocardioides panacihumi</name>
    <dbReference type="NCBI Taxonomy" id="400774"/>
    <lineage>
        <taxon>Bacteria</taxon>
        <taxon>Bacillati</taxon>
        <taxon>Actinomycetota</taxon>
        <taxon>Actinomycetes</taxon>
        <taxon>Propionibacteriales</taxon>
        <taxon>Nocardioidaceae</taxon>
        <taxon>Nocardioides</taxon>
    </lineage>
</organism>
<dbReference type="Proteomes" id="UP001500571">
    <property type="component" value="Unassembled WGS sequence"/>
</dbReference>